<name>A0A9N9AQ52_9GLOM</name>
<protein>
    <submittedName>
        <fullName evidence="1">13760_t:CDS:1</fullName>
    </submittedName>
</protein>
<organism evidence="1 2">
    <name type="scientific">Cetraspora pellucida</name>
    <dbReference type="NCBI Taxonomy" id="1433469"/>
    <lineage>
        <taxon>Eukaryota</taxon>
        <taxon>Fungi</taxon>
        <taxon>Fungi incertae sedis</taxon>
        <taxon>Mucoromycota</taxon>
        <taxon>Glomeromycotina</taxon>
        <taxon>Glomeromycetes</taxon>
        <taxon>Diversisporales</taxon>
        <taxon>Gigasporaceae</taxon>
        <taxon>Cetraspora</taxon>
    </lineage>
</organism>
<dbReference type="EMBL" id="CAJVQA010002149">
    <property type="protein sequence ID" value="CAG8538255.1"/>
    <property type="molecule type" value="Genomic_DNA"/>
</dbReference>
<sequence>MRGTSLNQLELVSRLNQVDFYKADLINWPISALAISNEDIMKYDLAICHVEENQPQLKTEINN</sequence>
<evidence type="ECO:0000313" key="1">
    <source>
        <dbReference type="EMBL" id="CAG8538255.1"/>
    </source>
</evidence>
<proteinExistence type="predicted"/>
<dbReference type="AlphaFoldDB" id="A0A9N9AQ52"/>
<comment type="caution">
    <text evidence="1">The sequence shown here is derived from an EMBL/GenBank/DDBJ whole genome shotgun (WGS) entry which is preliminary data.</text>
</comment>
<evidence type="ECO:0000313" key="2">
    <source>
        <dbReference type="Proteomes" id="UP000789759"/>
    </source>
</evidence>
<reference evidence="1" key="1">
    <citation type="submission" date="2021-06" db="EMBL/GenBank/DDBJ databases">
        <authorList>
            <person name="Kallberg Y."/>
            <person name="Tangrot J."/>
            <person name="Rosling A."/>
        </authorList>
    </citation>
    <scope>NUCLEOTIDE SEQUENCE</scope>
    <source>
        <strain evidence="1">FL966</strain>
    </source>
</reference>
<keyword evidence="2" id="KW-1185">Reference proteome</keyword>
<gene>
    <name evidence="1" type="ORF">CPELLU_LOCUS4175</name>
</gene>
<dbReference type="Proteomes" id="UP000789759">
    <property type="component" value="Unassembled WGS sequence"/>
</dbReference>
<accession>A0A9N9AQ52</accession>